<evidence type="ECO:0000256" key="1">
    <source>
        <dbReference type="ARBA" id="ARBA00004377"/>
    </source>
</evidence>
<evidence type="ECO:0000313" key="14">
    <source>
        <dbReference type="EMBL" id="OEG72840.1"/>
    </source>
</evidence>
<comment type="subcellular location">
    <subcellularLocation>
        <location evidence="1">Cell inner membrane</location>
        <topology evidence="1">Single-pass membrane protein</topology>
    </subcellularLocation>
</comment>
<organism evidence="14 15">
    <name type="scientific">Shewanella colwelliana</name>
    <name type="common">Alteromonas colwelliana</name>
    <dbReference type="NCBI Taxonomy" id="23"/>
    <lineage>
        <taxon>Bacteria</taxon>
        <taxon>Pseudomonadati</taxon>
        <taxon>Pseudomonadota</taxon>
        <taxon>Gammaproteobacteria</taxon>
        <taxon>Alteromonadales</taxon>
        <taxon>Shewanellaceae</taxon>
        <taxon>Shewanella</taxon>
    </lineage>
</organism>
<evidence type="ECO:0000256" key="7">
    <source>
        <dbReference type="ARBA" id="ARBA00022989"/>
    </source>
</evidence>
<keyword evidence="6 11" id="KW-0812">Transmembrane</keyword>
<dbReference type="EMBL" id="MCBT01000046">
    <property type="protein sequence ID" value="OEG72840.1"/>
    <property type="molecule type" value="Genomic_DNA"/>
</dbReference>
<dbReference type="Proteomes" id="UP000095230">
    <property type="component" value="Unassembled WGS sequence"/>
</dbReference>
<reference evidence="14 15" key="1">
    <citation type="submission" date="2016-07" db="EMBL/GenBank/DDBJ databases">
        <title>Whole-genome of two Shewanella species isolated from a digestive organ of sea cucumber Apostichopus japonicus Selenka 1867.</title>
        <authorList>
            <person name="Hong H.-H."/>
            <person name="Choi H."/>
            <person name="Cheon S."/>
            <person name="Oh J.-S."/>
            <person name="Lee H.-G."/>
            <person name="Park C."/>
        </authorList>
    </citation>
    <scope>NUCLEOTIDE SEQUENCE [LARGE SCALE GENOMIC DNA]</scope>
    <source>
        <strain evidence="14 15">CSB03KR</strain>
    </source>
</reference>
<evidence type="ECO:0000259" key="12">
    <source>
        <dbReference type="Pfam" id="PF12019"/>
    </source>
</evidence>
<proteinExistence type="inferred from homology"/>
<protein>
    <recommendedName>
        <fullName evidence="2">Type II secretion system protein H</fullName>
    </recommendedName>
    <alternativeName>
        <fullName evidence="10">General secretion pathway protein H</fullName>
    </alternativeName>
</protein>
<evidence type="ECO:0000313" key="15">
    <source>
        <dbReference type="Proteomes" id="UP000095230"/>
    </source>
</evidence>
<dbReference type="OrthoDB" id="2313614at2"/>
<dbReference type="AlphaFoldDB" id="A0A1E5IQR1"/>
<keyword evidence="5" id="KW-0997">Cell inner membrane</keyword>
<evidence type="ECO:0000256" key="5">
    <source>
        <dbReference type="ARBA" id="ARBA00022519"/>
    </source>
</evidence>
<keyword evidence="8 11" id="KW-0472">Membrane</keyword>
<sequence length="170" mass="18543">MKYHYGFTLVELMTTLVVATTLISIAVPNLSSLYEAQRANSSIRVIQQTLQFGRNAAISYGVRVTVCPVKDNQCDSNWGNGLTVFTDSGDRNQLDGNDAILLQTSPFNSKDIVSYNRSAVRFQPDGLASGTNGTLRYCPNSATSSNSKAVIVNQAGRVRFSNQKTIYCSN</sequence>
<evidence type="ECO:0000313" key="16">
    <source>
        <dbReference type="Proteomes" id="UP000773469"/>
    </source>
</evidence>
<gene>
    <name evidence="13" type="primary">fimT</name>
    <name evidence="14" type="ORF">BEL05_11260</name>
    <name evidence="13" type="ORF">TUM3794_24050</name>
</gene>
<comment type="caution">
    <text evidence="14">The sequence shown here is derived from an EMBL/GenBank/DDBJ whole genome shotgun (WGS) entry which is preliminary data.</text>
</comment>
<evidence type="ECO:0000256" key="10">
    <source>
        <dbReference type="ARBA" id="ARBA00030775"/>
    </source>
</evidence>
<dbReference type="STRING" id="23.BEL05_11260"/>
<keyword evidence="3" id="KW-1003">Cell membrane</keyword>
<evidence type="ECO:0000256" key="9">
    <source>
        <dbReference type="ARBA" id="ARBA00025772"/>
    </source>
</evidence>
<dbReference type="InterPro" id="IPR022346">
    <property type="entry name" value="T2SS_GspH"/>
</dbReference>
<dbReference type="RefSeq" id="WP_028762796.1">
    <property type="nucleotide sequence ID" value="NZ_BPEU01000016.1"/>
</dbReference>
<dbReference type="Pfam" id="PF12019">
    <property type="entry name" value="GspH"/>
    <property type="match status" value="1"/>
</dbReference>
<dbReference type="NCBIfam" id="TIGR02532">
    <property type="entry name" value="IV_pilin_GFxxxE"/>
    <property type="match status" value="1"/>
</dbReference>
<feature type="domain" description="General secretion pathway GspH" evidence="12">
    <location>
        <begin position="44"/>
        <end position="156"/>
    </location>
</feature>
<keyword evidence="16" id="KW-1185">Reference proteome</keyword>
<reference evidence="13 16" key="2">
    <citation type="submission" date="2021-05" db="EMBL/GenBank/DDBJ databases">
        <title>Molecular characterization for Shewanella algae harboring chromosomal blaOXA-55-like strains isolated from clinical and environment sample.</title>
        <authorList>
            <person name="Ohama Y."/>
            <person name="Aoki K."/>
            <person name="Harada S."/>
            <person name="Moriya K."/>
            <person name="Ishii Y."/>
            <person name="Tateda K."/>
        </authorList>
    </citation>
    <scope>NUCLEOTIDE SEQUENCE [LARGE SCALE GENOMIC DNA]</scope>
    <source>
        <strain evidence="13 16">MBTL60-118</strain>
    </source>
</reference>
<evidence type="ECO:0000256" key="2">
    <source>
        <dbReference type="ARBA" id="ARBA00021549"/>
    </source>
</evidence>
<evidence type="ECO:0000256" key="4">
    <source>
        <dbReference type="ARBA" id="ARBA00022481"/>
    </source>
</evidence>
<dbReference type="GO" id="GO:0005886">
    <property type="term" value="C:plasma membrane"/>
    <property type="evidence" value="ECO:0007669"/>
    <property type="project" value="UniProtKB-SubCell"/>
</dbReference>
<comment type="similarity">
    <text evidence="9">Belongs to the GSP H family.</text>
</comment>
<keyword evidence="7 11" id="KW-1133">Transmembrane helix</keyword>
<dbReference type="InterPro" id="IPR045584">
    <property type="entry name" value="Pilin-like"/>
</dbReference>
<feature type="transmembrane region" description="Helical" evidence="11">
    <location>
        <begin position="12"/>
        <end position="34"/>
    </location>
</feature>
<dbReference type="GO" id="GO:0015627">
    <property type="term" value="C:type II protein secretion system complex"/>
    <property type="evidence" value="ECO:0007669"/>
    <property type="project" value="InterPro"/>
</dbReference>
<keyword evidence="4" id="KW-0488">Methylation</keyword>
<evidence type="ECO:0000256" key="6">
    <source>
        <dbReference type="ARBA" id="ARBA00022692"/>
    </source>
</evidence>
<dbReference type="Pfam" id="PF07963">
    <property type="entry name" value="N_methyl"/>
    <property type="match status" value="1"/>
</dbReference>
<evidence type="ECO:0000256" key="8">
    <source>
        <dbReference type="ARBA" id="ARBA00023136"/>
    </source>
</evidence>
<evidence type="ECO:0000256" key="3">
    <source>
        <dbReference type="ARBA" id="ARBA00022475"/>
    </source>
</evidence>
<dbReference type="Gene3D" id="3.55.40.10">
    <property type="entry name" value="minor pseudopilin epsh domain"/>
    <property type="match status" value="1"/>
</dbReference>
<dbReference type="InterPro" id="IPR012902">
    <property type="entry name" value="N_methyl_site"/>
</dbReference>
<dbReference type="EMBL" id="BPEU01000016">
    <property type="protein sequence ID" value="GIU41920.1"/>
    <property type="molecule type" value="Genomic_DNA"/>
</dbReference>
<accession>A0A1E5IQR1</accession>
<dbReference type="Proteomes" id="UP000773469">
    <property type="component" value="Unassembled WGS sequence"/>
</dbReference>
<dbReference type="GO" id="GO:0015628">
    <property type="term" value="P:protein secretion by the type II secretion system"/>
    <property type="evidence" value="ECO:0007669"/>
    <property type="project" value="InterPro"/>
</dbReference>
<evidence type="ECO:0000313" key="13">
    <source>
        <dbReference type="EMBL" id="GIU41920.1"/>
    </source>
</evidence>
<name>A0A1E5IQR1_SHECO</name>
<evidence type="ECO:0000256" key="11">
    <source>
        <dbReference type="SAM" id="Phobius"/>
    </source>
</evidence>
<dbReference type="SUPFAM" id="SSF54523">
    <property type="entry name" value="Pili subunits"/>
    <property type="match status" value="1"/>
</dbReference>